<dbReference type="RefSeq" id="WP_120117107.1">
    <property type="nucleotide sequence ID" value="NZ_BORI01000003.1"/>
</dbReference>
<dbReference type="InterPro" id="IPR002545">
    <property type="entry name" value="CheW-lke_dom"/>
</dbReference>
<dbReference type="SUPFAM" id="SSF50341">
    <property type="entry name" value="CheW-like"/>
    <property type="match status" value="1"/>
</dbReference>
<dbReference type="OrthoDB" id="9787997at2"/>
<dbReference type="GO" id="GO:0006935">
    <property type="term" value="P:chemotaxis"/>
    <property type="evidence" value="ECO:0007669"/>
    <property type="project" value="InterPro"/>
</dbReference>
<dbReference type="EMBL" id="QYTW02000017">
    <property type="protein sequence ID" value="RST58712.1"/>
    <property type="molecule type" value="Genomic_DNA"/>
</dbReference>
<dbReference type="GO" id="GO:0007165">
    <property type="term" value="P:signal transduction"/>
    <property type="evidence" value="ECO:0007669"/>
    <property type="project" value="InterPro"/>
</dbReference>
<gene>
    <name evidence="2" type="primary">cheW-2_1</name>
    <name evidence="3" type="ORF">D5F11_015845</name>
    <name evidence="2" type="ORF">J6TS1_03380</name>
</gene>
<evidence type="ECO:0000313" key="2">
    <source>
        <dbReference type="EMBL" id="GIN94468.1"/>
    </source>
</evidence>
<dbReference type="GO" id="GO:0005829">
    <property type="term" value="C:cytosol"/>
    <property type="evidence" value="ECO:0007669"/>
    <property type="project" value="TreeGrafter"/>
</dbReference>
<dbReference type="PROSITE" id="PS50851">
    <property type="entry name" value="CHEW"/>
    <property type="match status" value="1"/>
</dbReference>
<organism evidence="3 4">
    <name type="scientific">Siminovitchia terrae</name>
    <name type="common">Bacillus terrae</name>
    <dbReference type="NCBI Taxonomy" id="1914933"/>
    <lineage>
        <taxon>Bacteria</taxon>
        <taxon>Bacillati</taxon>
        <taxon>Bacillota</taxon>
        <taxon>Bacilli</taxon>
        <taxon>Bacillales</taxon>
        <taxon>Bacillaceae</taxon>
        <taxon>Siminovitchia</taxon>
    </lineage>
</organism>
<dbReference type="Gene3D" id="2.30.30.40">
    <property type="entry name" value="SH3 Domains"/>
    <property type="match status" value="1"/>
</dbReference>
<dbReference type="Proteomes" id="UP000287296">
    <property type="component" value="Unassembled WGS sequence"/>
</dbReference>
<protein>
    <submittedName>
        <fullName evidence="3">Chemotaxis protein CheW</fullName>
    </submittedName>
</protein>
<keyword evidence="5" id="KW-1185">Reference proteome</keyword>
<dbReference type="InterPro" id="IPR039315">
    <property type="entry name" value="CheW"/>
</dbReference>
<dbReference type="PANTHER" id="PTHR22617">
    <property type="entry name" value="CHEMOTAXIS SENSOR HISTIDINE KINASE-RELATED"/>
    <property type="match status" value="1"/>
</dbReference>
<dbReference type="SMART" id="SM00260">
    <property type="entry name" value="CheW"/>
    <property type="match status" value="1"/>
</dbReference>
<dbReference type="Proteomes" id="UP000680670">
    <property type="component" value="Unassembled WGS sequence"/>
</dbReference>
<dbReference type="EMBL" id="BORJ01000001">
    <property type="protein sequence ID" value="GIN94468.1"/>
    <property type="molecule type" value="Genomic_DNA"/>
</dbReference>
<accession>A0A429X5R7</accession>
<evidence type="ECO:0000313" key="4">
    <source>
        <dbReference type="Proteomes" id="UP000287296"/>
    </source>
</evidence>
<dbReference type="AlphaFoldDB" id="A0A429X5R7"/>
<dbReference type="Gene3D" id="2.40.50.180">
    <property type="entry name" value="CheA-289, Domain 4"/>
    <property type="match status" value="1"/>
</dbReference>
<feature type="domain" description="CheW-like" evidence="1">
    <location>
        <begin position="5"/>
        <end position="142"/>
    </location>
</feature>
<comment type="caution">
    <text evidence="3">The sequence shown here is derived from an EMBL/GenBank/DDBJ whole genome shotgun (WGS) entry which is preliminary data.</text>
</comment>
<sequence>MSTQDEQYVVFAINENFYAISIHDVAEIIRMQTVKWVPNSREEFLGVIHLREHIIPIISLHRIFSEDEKTIDSKTRMIVLQTNDQEFGFVVDEVDHVMFLSDEHISPAPHMSQSEWITGVYHHDSKTIALLNLQTLLQQVDIQKVLD</sequence>
<proteinExistence type="predicted"/>
<evidence type="ECO:0000259" key="1">
    <source>
        <dbReference type="PROSITE" id="PS50851"/>
    </source>
</evidence>
<evidence type="ECO:0000313" key="5">
    <source>
        <dbReference type="Proteomes" id="UP000680670"/>
    </source>
</evidence>
<dbReference type="PANTHER" id="PTHR22617:SF23">
    <property type="entry name" value="CHEMOTAXIS PROTEIN CHEW"/>
    <property type="match status" value="1"/>
</dbReference>
<dbReference type="Pfam" id="PF01584">
    <property type="entry name" value="CheW"/>
    <property type="match status" value="1"/>
</dbReference>
<reference evidence="2 5" key="2">
    <citation type="submission" date="2021-03" db="EMBL/GenBank/DDBJ databases">
        <title>Antimicrobial resistance genes in bacteria isolated from Japanese honey, and their potential for conferring macrolide and lincosamide resistance in the American foulbrood pathogen Paenibacillus larvae.</title>
        <authorList>
            <person name="Okamoto M."/>
            <person name="Kumagai M."/>
            <person name="Kanamori H."/>
            <person name="Takamatsu D."/>
        </authorList>
    </citation>
    <scope>NUCLEOTIDE SEQUENCE [LARGE SCALE GENOMIC DNA]</scope>
    <source>
        <strain evidence="2 5">J6TS1</strain>
    </source>
</reference>
<evidence type="ECO:0000313" key="3">
    <source>
        <dbReference type="EMBL" id="RST58712.1"/>
    </source>
</evidence>
<reference evidence="3 4" key="1">
    <citation type="submission" date="2018-12" db="EMBL/GenBank/DDBJ databases">
        <authorList>
            <person name="Sun L."/>
            <person name="Chen Z."/>
        </authorList>
    </citation>
    <scope>NUCLEOTIDE SEQUENCE [LARGE SCALE GENOMIC DNA]</scope>
    <source>
        <strain evidence="3 4">LMG 29736</strain>
    </source>
</reference>
<dbReference type="InterPro" id="IPR036061">
    <property type="entry name" value="CheW-like_dom_sf"/>
</dbReference>
<name>A0A429X5R7_SIMTE</name>